<comment type="caution">
    <text evidence="2">The sequence shown here is derived from an EMBL/GenBank/DDBJ whole genome shotgun (WGS) entry which is preliminary data.</text>
</comment>
<evidence type="ECO:0000259" key="1">
    <source>
        <dbReference type="Pfam" id="PF05551"/>
    </source>
</evidence>
<organism evidence="2 3">
    <name type="scientific">Cercophora samala</name>
    <dbReference type="NCBI Taxonomy" id="330535"/>
    <lineage>
        <taxon>Eukaryota</taxon>
        <taxon>Fungi</taxon>
        <taxon>Dikarya</taxon>
        <taxon>Ascomycota</taxon>
        <taxon>Pezizomycotina</taxon>
        <taxon>Sordariomycetes</taxon>
        <taxon>Sordariomycetidae</taxon>
        <taxon>Sordariales</taxon>
        <taxon>Lasiosphaeriaceae</taxon>
        <taxon>Cercophora</taxon>
    </lineage>
</organism>
<dbReference type="InterPro" id="IPR044930">
    <property type="entry name" value="Homing_endonuclease_His-Me"/>
</dbReference>
<dbReference type="GO" id="GO:0004519">
    <property type="term" value="F:endonuclease activity"/>
    <property type="evidence" value="ECO:0007669"/>
    <property type="project" value="UniProtKB-KW"/>
</dbReference>
<dbReference type="InterPro" id="IPR008704">
    <property type="entry name" value="Endonuclease_Zinc-binding_loop"/>
</dbReference>
<proteinExistence type="predicted"/>
<name>A0AA39ZC33_9PEZI</name>
<sequence>MPTNTKPVITNLGAEEAAAIVQEWHDHPDTITTPSGCWIAKRTSADYKKIHCQELNGNVSQYQLHVIAWAAANNKDPPTGMDISHLCHENYCFFSGHLVAESSTLNNRRKRCYGSRYCPLHKNIVVHLCDHNPRCVISKATDKCSCHVI</sequence>
<evidence type="ECO:0000313" key="2">
    <source>
        <dbReference type="EMBL" id="KAK0668091.1"/>
    </source>
</evidence>
<dbReference type="Gene3D" id="3.90.75.10">
    <property type="entry name" value="Homing Intron 3 (I-ppo) Encoded Endonuclease, Chain A"/>
    <property type="match status" value="1"/>
</dbReference>
<evidence type="ECO:0000313" key="3">
    <source>
        <dbReference type="Proteomes" id="UP001174997"/>
    </source>
</evidence>
<dbReference type="Proteomes" id="UP001174997">
    <property type="component" value="Unassembled WGS sequence"/>
</dbReference>
<reference evidence="2" key="1">
    <citation type="submission" date="2023-06" db="EMBL/GenBank/DDBJ databases">
        <title>Genome-scale phylogeny and comparative genomics of the fungal order Sordariales.</title>
        <authorList>
            <consortium name="Lawrence Berkeley National Laboratory"/>
            <person name="Hensen N."/>
            <person name="Bonometti L."/>
            <person name="Westerberg I."/>
            <person name="Brannstrom I.O."/>
            <person name="Guillou S."/>
            <person name="Cros-Aarteil S."/>
            <person name="Calhoun S."/>
            <person name="Haridas S."/>
            <person name="Kuo A."/>
            <person name="Mondo S."/>
            <person name="Pangilinan J."/>
            <person name="Riley R."/>
            <person name="Labutti K."/>
            <person name="Andreopoulos B."/>
            <person name="Lipzen A."/>
            <person name="Chen C."/>
            <person name="Yanf M."/>
            <person name="Daum C."/>
            <person name="Ng V."/>
            <person name="Clum A."/>
            <person name="Steindorff A."/>
            <person name="Ohm R."/>
            <person name="Martin F."/>
            <person name="Silar P."/>
            <person name="Natvig D."/>
            <person name="Lalanne C."/>
            <person name="Gautier V."/>
            <person name="Ament-Velasquez S.L."/>
            <person name="Kruys A."/>
            <person name="Hutchinson M.I."/>
            <person name="Powell A.J."/>
            <person name="Barry K."/>
            <person name="Miller A.N."/>
            <person name="Grigoriev I.V."/>
            <person name="Debuchy R."/>
            <person name="Gladieux P."/>
            <person name="Thoren M.H."/>
            <person name="Johannesson H."/>
        </authorList>
    </citation>
    <scope>NUCLEOTIDE SEQUENCE</scope>
    <source>
        <strain evidence="2">CBS 307.81</strain>
    </source>
</reference>
<keyword evidence="2" id="KW-0378">Hydrolase</keyword>
<dbReference type="InterPro" id="IPR044925">
    <property type="entry name" value="His-Me_finger_sf"/>
</dbReference>
<feature type="domain" description="Zinc-binding loop region of homing endonuclease" evidence="1">
    <location>
        <begin position="37"/>
        <end position="138"/>
    </location>
</feature>
<dbReference type="Pfam" id="PF05551">
    <property type="entry name" value="zf-His_Me_endon"/>
    <property type="match status" value="1"/>
</dbReference>
<keyword evidence="3" id="KW-1185">Reference proteome</keyword>
<protein>
    <submittedName>
        <fullName evidence="2">Zinc-binding loop region of homing endonuclease-domain-containing protein</fullName>
    </submittedName>
</protein>
<accession>A0AA39ZC33</accession>
<dbReference type="EMBL" id="JAULSY010000062">
    <property type="protein sequence ID" value="KAK0668091.1"/>
    <property type="molecule type" value="Genomic_DNA"/>
</dbReference>
<dbReference type="AlphaFoldDB" id="A0AA39ZC33"/>
<dbReference type="SUPFAM" id="SSF54060">
    <property type="entry name" value="His-Me finger endonucleases"/>
    <property type="match status" value="1"/>
</dbReference>
<gene>
    <name evidence="2" type="ORF">QBC41DRAFT_129375</name>
</gene>
<keyword evidence="2" id="KW-0540">Nuclease</keyword>
<keyword evidence="2" id="KW-0255">Endonuclease</keyword>